<dbReference type="PRINTS" id="PR00260">
    <property type="entry name" value="CHEMTRNSDUCR"/>
</dbReference>
<dbReference type="GO" id="GO:0016020">
    <property type="term" value="C:membrane"/>
    <property type="evidence" value="ECO:0007669"/>
    <property type="project" value="InterPro"/>
</dbReference>
<name>A0A919NI77_9ACTN</name>
<dbReference type="Proteomes" id="UP000623608">
    <property type="component" value="Unassembled WGS sequence"/>
</dbReference>
<dbReference type="AlphaFoldDB" id="A0A919NI77"/>
<evidence type="ECO:0000259" key="6">
    <source>
        <dbReference type="PROSITE" id="PS50111"/>
    </source>
</evidence>
<dbReference type="EMBL" id="BOMY01000007">
    <property type="protein sequence ID" value="GIF18392.1"/>
    <property type="molecule type" value="Genomic_DNA"/>
</dbReference>
<comment type="caution">
    <text evidence="7">The sequence shown here is derived from an EMBL/GenBank/DDBJ whole genome shotgun (WGS) entry which is preliminary data.</text>
</comment>
<proteinExistence type="inferred from homology"/>
<dbReference type="GO" id="GO:0006935">
    <property type="term" value="P:chemotaxis"/>
    <property type="evidence" value="ECO:0007669"/>
    <property type="project" value="InterPro"/>
</dbReference>
<gene>
    <name evidence="7" type="ORF">Ate02nite_11220</name>
</gene>
<evidence type="ECO:0000256" key="3">
    <source>
        <dbReference type="PROSITE-ProRule" id="PRU00284"/>
    </source>
</evidence>
<dbReference type="RefSeq" id="WP_203799885.1">
    <property type="nucleotide sequence ID" value="NZ_BOMY01000007.1"/>
</dbReference>
<comment type="similarity">
    <text evidence="2">Belongs to the methyl-accepting chemotaxis (MCP) protein family.</text>
</comment>
<dbReference type="SUPFAM" id="SSF58104">
    <property type="entry name" value="Methyl-accepting chemotaxis protein (MCP) signaling domain"/>
    <property type="match status" value="1"/>
</dbReference>
<keyword evidence="1 3" id="KW-0807">Transducer</keyword>
<evidence type="ECO:0000313" key="8">
    <source>
        <dbReference type="Proteomes" id="UP000623608"/>
    </source>
</evidence>
<reference evidence="7" key="1">
    <citation type="submission" date="2021-01" db="EMBL/GenBank/DDBJ databases">
        <title>Whole genome shotgun sequence of Actinoplanes tereljensis NBRC 105297.</title>
        <authorList>
            <person name="Komaki H."/>
            <person name="Tamura T."/>
        </authorList>
    </citation>
    <scope>NUCLEOTIDE SEQUENCE</scope>
    <source>
        <strain evidence="7">NBRC 105297</strain>
    </source>
</reference>
<dbReference type="InterPro" id="IPR004090">
    <property type="entry name" value="Chemotax_Me-accpt_rcpt"/>
</dbReference>
<protein>
    <recommendedName>
        <fullName evidence="6">Methyl-accepting transducer domain-containing protein</fullName>
    </recommendedName>
</protein>
<keyword evidence="4" id="KW-0175">Coiled coil</keyword>
<dbReference type="Pfam" id="PF00015">
    <property type="entry name" value="MCPsignal"/>
    <property type="match status" value="1"/>
</dbReference>
<dbReference type="Gene3D" id="1.10.287.950">
    <property type="entry name" value="Methyl-accepting chemotaxis protein"/>
    <property type="match status" value="1"/>
</dbReference>
<evidence type="ECO:0000256" key="5">
    <source>
        <dbReference type="SAM" id="MobiDB-lite"/>
    </source>
</evidence>
<dbReference type="PANTHER" id="PTHR32089:SF112">
    <property type="entry name" value="LYSOZYME-LIKE PROTEIN-RELATED"/>
    <property type="match status" value="1"/>
</dbReference>
<dbReference type="SMART" id="SM00283">
    <property type="entry name" value="MA"/>
    <property type="match status" value="1"/>
</dbReference>
<dbReference type="GO" id="GO:0004888">
    <property type="term" value="F:transmembrane signaling receptor activity"/>
    <property type="evidence" value="ECO:0007669"/>
    <property type="project" value="InterPro"/>
</dbReference>
<feature type="domain" description="Methyl-accepting transducer" evidence="6">
    <location>
        <begin position="33"/>
        <end position="179"/>
    </location>
</feature>
<dbReference type="InterPro" id="IPR004089">
    <property type="entry name" value="MCPsignal_dom"/>
</dbReference>
<evidence type="ECO:0000256" key="2">
    <source>
        <dbReference type="ARBA" id="ARBA00029447"/>
    </source>
</evidence>
<dbReference type="PANTHER" id="PTHR32089">
    <property type="entry name" value="METHYL-ACCEPTING CHEMOTAXIS PROTEIN MCPB"/>
    <property type="match status" value="1"/>
</dbReference>
<sequence>MSSLLDQSELVAAALRPVPAFCDVVDAHVHDIIEQTAEAAEAIVAQMTTVDSMAEVMAGDVAQLAGTLGRAESELTGVTTAADRLVDRLVSSLRSRDERIHRLVEEVRDLKQDVKRIEEVSKATGILAQNATVEAVRTGNDGFAVVADEIRKLADRSRQTANGVGGSLTDLTTRLDTALCHDSEFDLAGVTDAQREMSGIVTTILRDSVRAAGQVEASSAALTGETTGAVAQIQFQDTSRQMLEHVLAAVADVRRQSADVVAYSEGTLPAEVVRERMISVDDLRTRHVMGRQRSTHAASTGERTGEPDGAPMIELF</sequence>
<accession>A0A919NI77</accession>
<organism evidence="7 8">
    <name type="scientific">Paractinoplanes tereljensis</name>
    <dbReference type="NCBI Taxonomy" id="571912"/>
    <lineage>
        <taxon>Bacteria</taxon>
        <taxon>Bacillati</taxon>
        <taxon>Actinomycetota</taxon>
        <taxon>Actinomycetes</taxon>
        <taxon>Micromonosporales</taxon>
        <taxon>Micromonosporaceae</taxon>
        <taxon>Paractinoplanes</taxon>
    </lineage>
</organism>
<dbReference type="GO" id="GO:0007165">
    <property type="term" value="P:signal transduction"/>
    <property type="evidence" value="ECO:0007669"/>
    <property type="project" value="UniProtKB-KW"/>
</dbReference>
<feature type="coiled-coil region" evidence="4">
    <location>
        <begin position="93"/>
        <end position="120"/>
    </location>
</feature>
<feature type="region of interest" description="Disordered" evidence="5">
    <location>
        <begin position="291"/>
        <end position="316"/>
    </location>
</feature>
<evidence type="ECO:0000256" key="4">
    <source>
        <dbReference type="SAM" id="Coils"/>
    </source>
</evidence>
<keyword evidence="8" id="KW-1185">Reference proteome</keyword>
<evidence type="ECO:0000313" key="7">
    <source>
        <dbReference type="EMBL" id="GIF18392.1"/>
    </source>
</evidence>
<dbReference type="PROSITE" id="PS50111">
    <property type="entry name" value="CHEMOTAXIS_TRANSDUC_2"/>
    <property type="match status" value="1"/>
</dbReference>
<evidence type="ECO:0000256" key="1">
    <source>
        <dbReference type="ARBA" id="ARBA00023224"/>
    </source>
</evidence>